<sequence length="169" mass="19652">MPLSRMRSNYEFHAYSVIFQVDIYRYAGSLIEYEGYFAFLQSLISDMARQTPTINQIVNGFADKPKGKAAAVIVLETSHSEWYAPLYNYQTYLRGNRFRTNPVILAFSHRTYLINYDESTNWQNVELHCRIVHVLRHIAYFLHLPPLSSAGKNRYCSDFNATGPQAFHL</sequence>
<dbReference type="AlphaFoldDB" id="A0A0C3FG56"/>
<dbReference type="EMBL" id="KN833013">
    <property type="protein sequence ID" value="KIM78804.1"/>
    <property type="molecule type" value="Genomic_DNA"/>
</dbReference>
<gene>
    <name evidence="1" type="ORF">PILCRDRAFT_10749</name>
</gene>
<evidence type="ECO:0000313" key="2">
    <source>
        <dbReference type="Proteomes" id="UP000054166"/>
    </source>
</evidence>
<evidence type="ECO:0000313" key="1">
    <source>
        <dbReference type="EMBL" id="KIM78804.1"/>
    </source>
</evidence>
<dbReference type="Proteomes" id="UP000054166">
    <property type="component" value="Unassembled WGS sequence"/>
</dbReference>
<dbReference type="HOGENOM" id="CLU_1579127_0_0_1"/>
<accession>A0A0C3FG56</accession>
<dbReference type="InParanoid" id="A0A0C3FG56"/>
<keyword evidence="2" id="KW-1185">Reference proteome</keyword>
<name>A0A0C3FG56_PILCF</name>
<protein>
    <submittedName>
        <fullName evidence="1">Uncharacterized protein</fullName>
    </submittedName>
</protein>
<reference evidence="1 2" key="1">
    <citation type="submission" date="2014-04" db="EMBL/GenBank/DDBJ databases">
        <authorList>
            <consortium name="DOE Joint Genome Institute"/>
            <person name="Kuo A."/>
            <person name="Tarkka M."/>
            <person name="Buscot F."/>
            <person name="Kohler A."/>
            <person name="Nagy L.G."/>
            <person name="Floudas D."/>
            <person name="Copeland A."/>
            <person name="Barry K.W."/>
            <person name="Cichocki N."/>
            <person name="Veneault-Fourrey C."/>
            <person name="LaButti K."/>
            <person name="Lindquist E.A."/>
            <person name="Lipzen A."/>
            <person name="Lundell T."/>
            <person name="Morin E."/>
            <person name="Murat C."/>
            <person name="Sun H."/>
            <person name="Tunlid A."/>
            <person name="Henrissat B."/>
            <person name="Grigoriev I.V."/>
            <person name="Hibbett D.S."/>
            <person name="Martin F."/>
            <person name="Nordberg H.P."/>
            <person name="Cantor M.N."/>
            <person name="Hua S.X."/>
        </authorList>
    </citation>
    <scope>NUCLEOTIDE SEQUENCE [LARGE SCALE GENOMIC DNA]</scope>
    <source>
        <strain evidence="1 2">F 1598</strain>
    </source>
</reference>
<reference evidence="2" key="2">
    <citation type="submission" date="2015-01" db="EMBL/GenBank/DDBJ databases">
        <title>Evolutionary Origins and Diversification of the Mycorrhizal Mutualists.</title>
        <authorList>
            <consortium name="DOE Joint Genome Institute"/>
            <consortium name="Mycorrhizal Genomics Consortium"/>
            <person name="Kohler A."/>
            <person name="Kuo A."/>
            <person name="Nagy L.G."/>
            <person name="Floudas D."/>
            <person name="Copeland A."/>
            <person name="Barry K.W."/>
            <person name="Cichocki N."/>
            <person name="Veneault-Fourrey C."/>
            <person name="LaButti K."/>
            <person name="Lindquist E.A."/>
            <person name="Lipzen A."/>
            <person name="Lundell T."/>
            <person name="Morin E."/>
            <person name="Murat C."/>
            <person name="Riley R."/>
            <person name="Ohm R."/>
            <person name="Sun H."/>
            <person name="Tunlid A."/>
            <person name="Henrissat B."/>
            <person name="Grigoriev I.V."/>
            <person name="Hibbett D.S."/>
            <person name="Martin F."/>
        </authorList>
    </citation>
    <scope>NUCLEOTIDE SEQUENCE [LARGE SCALE GENOMIC DNA]</scope>
    <source>
        <strain evidence="2">F 1598</strain>
    </source>
</reference>
<organism evidence="1 2">
    <name type="scientific">Piloderma croceum (strain F 1598)</name>
    <dbReference type="NCBI Taxonomy" id="765440"/>
    <lineage>
        <taxon>Eukaryota</taxon>
        <taxon>Fungi</taxon>
        <taxon>Dikarya</taxon>
        <taxon>Basidiomycota</taxon>
        <taxon>Agaricomycotina</taxon>
        <taxon>Agaricomycetes</taxon>
        <taxon>Agaricomycetidae</taxon>
        <taxon>Atheliales</taxon>
        <taxon>Atheliaceae</taxon>
        <taxon>Piloderma</taxon>
    </lineage>
</organism>
<proteinExistence type="predicted"/>